<protein>
    <submittedName>
        <fullName evidence="1">Uncharacterized protein</fullName>
    </submittedName>
</protein>
<keyword evidence="2" id="KW-1185">Reference proteome</keyword>
<name>A0ABS2TVU7_9ACTN</name>
<dbReference type="RefSeq" id="WP_205358488.1">
    <property type="nucleotide sequence ID" value="NZ_JADKYB010000009.1"/>
</dbReference>
<accession>A0ABS2TVU7</accession>
<evidence type="ECO:0000313" key="1">
    <source>
        <dbReference type="EMBL" id="MBM9506636.1"/>
    </source>
</evidence>
<gene>
    <name evidence="1" type="ORF">ITX44_19160</name>
</gene>
<reference evidence="1 2" key="1">
    <citation type="submission" date="2021-01" db="EMBL/GenBank/DDBJ databases">
        <title>Streptomyces acididurans sp. nov., isolated from a peat swamp forest soil.</title>
        <authorList>
            <person name="Chantavorakit T."/>
            <person name="Duangmal K."/>
        </authorList>
    </citation>
    <scope>NUCLEOTIDE SEQUENCE [LARGE SCALE GENOMIC DNA]</scope>
    <source>
        <strain evidence="1 2">KK5PA1</strain>
    </source>
</reference>
<organism evidence="1 2">
    <name type="scientific">Actinacidiphila acididurans</name>
    <dbReference type="NCBI Taxonomy" id="2784346"/>
    <lineage>
        <taxon>Bacteria</taxon>
        <taxon>Bacillati</taxon>
        <taxon>Actinomycetota</taxon>
        <taxon>Actinomycetes</taxon>
        <taxon>Kitasatosporales</taxon>
        <taxon>Streptomycetaceae</taxon>
        <taxon>Actinacidiphila</taxon>
    </lineage>
</organism>
<comment type="caution">
    <text evidence="1">The sequence shown here is derived from an EMBL/GenBank/DDBJ whole genome shotgun (WGS) entry which is preliminary data.</text>
</comment>
<proteinExistence type="predicted"/>
<sequence length="134" mass="14420">MATSAWQATKAGVARIFQGAGGAGSGPESGAGIEVRLERSAARIADAVDPDEVRQAQIVRWQEDFEDLIHDHPDAEAELRALVETTRQQLPPVRQQWVQHVEARDGGFAVGAQGPGSRVVVHRDRETPPTGDGH</sequence>
<dbReference type="EMBL" id="JADKYB010000009">
    <property type="protein sequence ID" value="MBM9506636.1"/>
    <property type="molecule type" value="Genomic_DNA"/>
</dbReference>
<dbReference type="Proteomes" id="UP000749040">
    <property type="component" value="Unassembled WGS sequence"/>
</dbReference>
<evidence type="ECO:0000313" key="2">
    <source>
        <dbReference type="Proteomes" id="UP000749040"/>
    </source>
</evidence>